<dbReference type="SUPFAM" id="SSF52402">
    <property type="entry name" value="Adenine nucleotide alpha hydrolases-like"/>
    <property type="match status" value="1"/>
</dbReference>
<evidence type="ECO:0000313" key="4">
    <source>
        <dbReference type="Proteomes" id="UP000298631"/>
    </source>
</evidence>
<dbReference type="InterPro" id="IPR006016">
    <property type="entry name" value="UspA"/>
</dbReference>
<dbReference type="InterPro" id="IPR006015">
    <property type="entry name" value="Universal_stress_UspA"/>
</dbReference>
<dbReference type="InterPro" id="IPR014729">
    <property type="entry name" value="Rossmann-like_a/b/a_fold"/>
</dbReference>
<dbReference type="AlphaFoldDB" id="A0A4P8EKI3"/>
<evidence type="ECO:0000259" key="2">
    <source>
        <dbReference type="Pfam" id="PF00582"/>
    </source>
</evidence>
<evidence type="ECO:0000256" key="1">
    <source>
        <dbReference type="ARBA" id="ARBA00008791"/>
    </source>
</evidence>
<keyword evidence="3" id="KW-0614">Plasmid</keyword>
<dbReference type="Pfam" id="PF00582">
    <property type="entry name" value="Usp"/>
    <property type="match status" value="1"/>
</dbReference>
<dbReference type="Gene3D" id="3.40.50.620">
    <property type="entry name" value="HUPs"/>
    <property type="match status" value="1"/>
</dbReference>
<name>A0A4P8EKI3_9RHOB</name>
<reference evidence="3 4" key="1">
    <citation type="submission" date="2019-05" db="EMBL/GenBank/DDBJ databases">
        <title>Pseudorhodobacter turbinis sp. nov., isolated from the gut of the Korean turban shell.</title>
        <authorList>
            <person name="Jeong Y.-S."/>
            <person name="Kang W.-R."/>
            <person name="Bae J.-W."/>
        </authorList>
    </citation>
    <scope>NUCLEOTIDE SEQUENCE [LARGE SCALE GENOMIC DNA]</scope>
    <source>
        <strain evidence="3 4">S12M18</strain>
        <plasmid evidence="3 4">unnamed1</plasmid>
    </source>
</reference>
<dbReference type="OrthoDB" id="9792500at2"/>
<gene>
    <name evidence="3" type="ORF">EOK75_17840</name>
</gene>
<feature type="domain" description="UspA" evidence="2">
    <location>
        <begin position="1"/>
        <end position="142"/>
    </location>
</feature>
<dbReference type="RefSeq" id="WP_137195361.1">
    <property type="nucleotide sequence ID" value="NZ_CP039965.1"/>
</dbReference>
<accession>A0A4P8EKI3</accession>
<dbReference type="Proteomes" id="UP000298631">
    <property type="component" value="Plasmid unnamed1"/>
</dbReference>
<dbReference type="PANTHER" id="PTHR46268:SF6">
    <property type="entry name" value="UNIVERSAL STRESS PROTEIN UP12"/>
    <property type="match status" value="1"/>
</dbReference>
<organism evidence="3 4">
    <name type="scientific">Pseudorhodobacter turbinis</name>
    <dbReference type="NCBI Taxonomy" id="2500533"/>
    <lineage>
        <taxon>Bacteria</taxon>
        <taxon>Pseudomonadati</taxon>
        <taxon>Pseudomonadota</taxon>
        <taxon>Alphaproteobacteria</taxon>
        <taxon>Rhodobacterales</taxon>
        <taxon>Paracoccaceae</taxon>
        <taxon>Pseudorhodobacter</taxon>
    </lineage>
</organism>
<dbReference type="CDD" id="cd00293">
    <property type="entry name" value="USP-like"/>
    <property type="match status" value="1"/>
</dbReference>
<comment type="similarity">
    <text evidence="1">Belongs to the universal stress protein A family.</text>
</comment>
<proteinExistence type="inferred from homology"/>
<dbReference type="PANTHER" id="PTHR46268">
    <property type="entry name" value="STRESS RESPONSE PROTEIN NHAX"/>
    <property type="match status" value="1"/>
</dbReference>
<dbReference type="PRINTS" id="PR01438">
    <property type="entry name" value="UNVRSLSTRESS"/>
</dbReference>
<dbReference type="KEGG" id="pseb:EOK75_17840"/>
<geneLocation type="plasmid" evidence="3 4">
    <name>unnamed1</name>
</geneLocation>
<keyword evidence="4" id="KW-1185">Reference proteome</keyword>
<evidence type="ECO:0000313" key="3">
    <source>
        <dbReference type="EMBL" id="QCO57567.1"/>
    </source>
</evidence>
<dbReference type="EMBL" id="CP039965">
    <property type="protein sequence ID" value="QCO57567.1"/>
    <property type="molecule type" value="Genomic_DNA"/>
</dbReference>
<protein>
    <submittedName>
        <fullName evidence="3">Universal stress protein</fullName>
    </submittedName>
</protein>
<sequence length="143" mass="15374">MTKTILVAIDVTSKASWQLALPEAVKLARLNGAALHVLYVEPDTGSPLVSGFLPKDFAKTALARANAELVAIANDQIPQDLGAKLHVKHGTVHREIIAKIKDLNADLVIMASLAPDRVREFLIGSQADRVVRRSPVSVLVVRG</sequence>